<name>A0ABM8YXH2_9PROT</name>
<accession>A0ABM8YXH2</accession>
<sequence>MKTTDTSTTTSTPEFRPSSGYHQPFIWFREEVKRFPFADFAGVTKDIASGILVCLQLIEVSNLCRDDDNPQPMLSAFETGALMRFAITAATLLEAESDKEIEWINERSEAFLKNHAKENR</sequence>
<feature type="compositionally biased region" description="Low complexity" evidence="1">
    <location>
        <begin position="1"/>
        <end position="12"/>
    </location>
</feature>
<keyword evidence="3" id="KW-1185">Reference proteome</keyword>
<evidence type="ECO:0000313" key="2">
    <source>
        <dbReference type="EMBL" id="CAG9932217.1"/>
    </source>
</evidence>
<organism evidence="2 3">
    <name type="scientific">Candidatus Nitrotoga arctica</name>
    <dbReference type="NCBI Taxonomy" id="453162"/>
    <lineage>
        <taxon>Bacteria</taxon>
        <taxon>Pseudomonadati</taxon>
        <taxon>Pseudomonadota</taxon>
        <taxon>Betaproteobacteria</taxon>
        <taxon>Nitrosomonadales</taxon>
        <taxon>Gallionellaceae</taxon>
        <taxon>Candidatus Nitrotoga</taxon>
    </lineage>
</organism>
<dbReference type="EMBL" id="OU912926">
    <property type="protein sequence ID" value="CAG9932217.1"/>
    <property type="molecule type" value="Genomic_DNA"/>
</dbReference>
<gene>
    <name evidence="2" type="ORF">NTG6680_0964</name>
</gene>
<protein>
    <recommendedName>
        <fullName evidence="4">MazG-like family protein</fullName>
    </recommendedName>
</protein>
<proteinExistence type="predicted"/>
<dbReference type="RefSeq" id="WP_239796187.1">
    <property type="nucleotide sequence ID" value="NZ_OU912926.1"/>
</dbReference>
<reference evidence="2 3" key="1">
    <citation type="submission" date="2021-10" db="EMBL/GenBank/DDBJ databases">
        <authorList>
            <person name="Koch H."/>
        </authorList>
    </citation>
    <scope>NUCLEOTIDE SEQUENCE [LARGE SCALE GENOMIC DNA]</scope>
    <source>
        <strain evidence="2">6680</strain>
    </source>
</reference>
<feature type="region of interest" description="Disordered" evidence="1">
    <location>
        <begin position="1"/>
        <end position="21"/>
    </location>
</feature>
<evidence type="ECO:0008006" key="4">
    <source>
        <dbReference type="Google" id="ProtNLM"/>
    </source>
</evidence>
<evidence type="ECO:0000256" key="1">
    <source>
        <dbReference type="SAM" id="MobiDB-lite"/>
    </source>
</evidence>
<dbReference type="Proteomes" id="UP000839052">
    <property type="component" value="Chromosome"/>
</dbReference>
<evidence type="ECO:0000313" key="3">
    <source>
        <dbReference type="Proteomes" id="UP000839052"/>
    </source>
</evidence>